<comment type="caution">
    <text evidence="2">The sequence shown here is derived from an EMBL/GenBank/DDBJ whole genome shotgun (WGS) entry which is preliminary data.</text>
</comment>
<evidence type="ECO:0000313" key="2">
    <source>
        <dbReference type="EMBL" id="KAK9422193.1"/>
    </source>
</evidence>
<dbReference type="EMBL" id="JARVKF010000124">
    <property type="protein sequence ID" value="KAK9422193.1"/>
    <property type="molecule type" value="Genomic_DNA"/>
</dbReference>
<reference evidence="2 3" key="1">
    <citation type="journal article" date="2024" name="J. Plant Pathol.">
        <title>Sequence and assembly of the genome of Seiridium unicorne, isolate CBS 538.82, causal agent of cypress canker disease.</title>
        <authorList>
            <person name="Scali E."/>
            <person name="Rocca G.D."/>
            <person name="Danti R."/>
            <person name="Garbelotto M."/>
            <person name="Barberini S."/>
            <person name="Baroncelli R."/>
            <person name="Emiliani G."/>
        </authorList>
    </citation>
    <scope>NUCLEOTIDE SEQUENCE [LARGE SCALE GENOMIC DNA]</scope>
    <source>
        <strain evidence="2 3">BM-138-508</strain>
    </source>
</reference>
<protein>
    <submittedName>
        <fullName evidence="2">Uncharacterized protein</fullName>
    </submittedName>
</protein>
<feature type="region of interest" description="Disordered" evidence="1">
    <location>
        <begin position="1"/>
        <end position="35"/>
    </location>
</feature>
<feature type="region of interest" description="Disordered" evidence="1">
    <location>
        <begin position="581"/>
        <end position="612"/>
    </location>
</feature>
<gene>
    <name evidence="2" type="ORF">SUNI508_04872</name>
</gene>
<dbReference type="Proteomes" id="UP001408356">
    <property type="component" value="Unassembled WGS sequence"/>
</dbReference>
<feature type="region of interest" description="Disordered" evidence="1">
    <location>
        <begin position="253"/>
        <end position="348"/>
    </location>
</feature>
<evidence type="ECO:0000256" key="1">
    <source>
        <dbReference type="SAM" id="MobiDB-lite"/>
    </source>
</evidence>
<feature type="compositionally biased region" description="Basic residues" evidence="1">
    <location>
        <begin position="197"/>
        <end position="210"/>
    </location>
</feature>
<feature type="compositionally biased region" description="Pro residues" evidence="1">
    <location>
        <begin position="277"/>
        <end position="291"/>
    </location>
</feature>
<feature type="compositionally biased region" description="Basic and acidic residues" evidence="1">
    <location>
        <begin position="581"/>
        <end position="594"/>
    </location>
</feature>
<accession>A0ABR2V5K4</accession>
<sequence>MADFVQTKGGPPAFGQRPGQHQPMHHQPMHPMQAPAPPREALPLELRVNRPLVDISDIRQDFLTDAEMRARCTDYYPYRFEKALDSGRYDEDDGEDERVPSSWERAIRTRVQGMSKKDIVKEIRRLDSITYDVVQKKSTLSPALLRQLDITMDQLSKSEHDPANFMWTLAQIDHQLKEVDTGTAMQRNRIPLGQKMPRAKTHRSSSKRRSSSSLPAGSKKKFWERLSLTAYFKRSPRPHVNIALVYQWNRRAQSMTQPPGGPSNAAGMQPGPGGPQAGPPGGGPQAGPPGGGPQRGGPPQMNGGGRGGGGGPGPHQAGRGSGPPPPPIRAVPLKAKPPKVLGSDDSDTVLGPVTVQPQPLPVHHIRTNVDVTVQEVGGMAVAVAVARESLVGLTESNPLVLPGDLKRISDNAFDAGRAAGRNERLPSPPSPPAIIATSASDIDRIREDAYRTGVHDARRREERFAEEFEVERPRPRRVARVIQHRPNIVRCVSRERVRDLRRIDHLDDNRASFDRLSLDDHDWEYHDREYHDLRPRRFDTRYEPEYDFESQFDSFEDDDDFVRPAEVREVREVRERPHLESRRRTEYVRQREVPHTMSSDYDTSTNPFYPEPRFSMRRRSFERRRL</sequence>
<keyword evidence="3" id="KW-1185">Reference proteome</keyword>
<evidence type="ECO:0000313" key="3">
    <source>
        <dbReference type="Proteomes" id="UP001408356"/>
    </source>
</evidence>
<feature type="compositionally biased region" description="Polar residues" evidence="1">
    <location>
        <begin position="596"/>
        <end position="607"/>
    </location>
</feature>
<proteinExistence type="predicted"/>
<feature type="compositionally biased region" description="Gly residues" evidence="1">
    <location>
        <begin position="302"/>
        <end position="313"/>
    </location>
</feature>
<name>A0ABR2V5K4_9PEZI</name>
<feature type="region of interest" description="Disordered" evidence="1">
    <location>
        <begin position="181"/>
        <end position="218"/>
    </location>
</feature>
<organism evidence="2 3">
    <name type="scientific">Seiridium unicorne</name>
    <dbReference type="NCBI Taxonomy" id="138068"/>
    <lineage>
        <taxon>Eukaryota</taxon>
        <taxon>Fungi</taxon>
        <taxon>Dikarya</taxon>
        <taxon>Ascomycota</taxon>
        <taxon>Pezizomycotina</taxon>
        <taxon>Sordariomycetes</taxon>
        <taxon>Xylariomycetidae</taxon>
        <taxon>Amphisphaeriales</taxon>
        <taxon>Sporocadaceae</taxon>
        <taxon>Seiridium</taxon>
    </lineage>
</organism>